<dbReference type="InterPro" id="IPR035897">
    <property type="entry name" value="Toll_tir_struct_dom_sf"/>
</dbReference>
<dbReference type="InterPro" id="IPR000157">
    <property type="entry name" value="TIR_dom"/>
</dbReference>
<dbReference type="GeneID" id="103710361"/>
<dbReference type="Pfam" id="PF13676">
    <property type="entry name" value="TIR_2"/>
    <property type="match status" value="1"/>
</dbReference>
<proteinExistence type="predicted"/>
<dbReference type="RefSeq" id="XP_008794267.2">
    <property type="nucleotide sequence ID" value="XM_008796045.4"/>
</dbReference>
<feature type="domain" description="TIR" evidence="2">
    <location>
        <begin position="168"/>
        <end position="287"/>
    </location>
</feature>
<protein>
    <submittedName>
        <fullName evidence="4">Uncharacterized protein LOC103710361</fullName>
    </submittedName>
</protein>
<evidence type="ECO:0000259" key="2">
    <source>
        <dbReference type="PROSITE" id="PS50104"/>
    </source>
</evidence>
<feature type="region of interest" description="Disordered" evidence="1">
    <location>
        <begin position="37"/>
        <end position="60"/>
    </location>
</feature>
<keyword evidence="3" id="KW-1185">Reference proteome</keyword>
<dbReference type="AlphaFoldDB" id="A0A8B7C980"/>
<dbReference type="GO" id="GO:0007165">
    <property type="term" value="P:signal transduction"/>
    <property type="evidence" value="ECO:0007669"/>
    <property type="project" value="InterPro"/>
</dbReference>
<dbReference type="FunFam" id="3.40.50.10140:FF:000016">
    <property type="entry name" value="Disease resistance protein (TIR-NBS class)"/>
    <property type="match status" value="1"/>
</dbReference>
<reference evidence="4" key="2">
    <citation type="submission" date="2025-08" db="UniProtKB">
        <authorList>
            <consortium name="RefSeq"/>
        </authorList>
    </citation>
    <scope>IDENTIFICATION</scope>
    <source>
        <tissue evidence="4">Young leaves</tissue>
    </source>
</reference>
<dbReference type="GO" id="GO:0000725">
    <property type="term" value="P:recombinational repair"/>
    <property type="evidence" value="ECO:0007669"/>
    <property type="project" value="TreeGrafter"/>
</dbReference>
<dbReference type="Gene3D" id="3.40.50.10140">
    <property type="entry name" value="Toll/interleukin-1 receptor homology (TIR) domain"/>
    <property type="match status" value="1"/>
</dbReference>
<feature type="compositionally biased region" description="Basic residues" evidence="1">
    <location>
        <begin position="450"/>
        <end position="466"/>
    </location>
</feature>
<dbReference type="InterPro" id="IPR027417">
    <property type="entry name" value="P-loop_NTPase"/>
</dbReference>
<dbReference type="FunFam" id="3.40.50.300:FF:000908">
    <property type="entry name" value="p-loop containing nucleoside triphosphate hydrolase superfamily protein"/>
    <property type="match status" value="1"/>
</dbReference>
<reference evidence="3" key="1">
    <citation type="journal article" date="2019" name="Nat. Commun.">
        <title>Genome-wide association mapping of date palm fruit traits.</title>
        <authorList>
            <person name="Hazzouri K.M."/>
            <person name="Gros-Balthazard M."/>
            <person name="Flowers J.M."/>
            <person name="Copetti D."/>
            <person name="Lemansour A."/>
            <person name="Lebrun M."/>
            <person name="Masmoudi K."/>
            <person name="Ferrand S."/>
            <person name="Dhar M.I."/>
            <person name="Fresquez Z.A."/>
            <person name="Rosas U."/>
            <person name="Zhang J."/>
            <person name="Talag J."/>
            <person name="Lee S."/>
            <person name="Kudrna D."/>
            <person name="Powell R.F."/>
            <person name="Leitch I.J."/>
            <person name="Krueger R.R."/>
            <person name="Wing R.A."/>
            <person name="Amiri K.M.A."/>
            <person name="Purugganan M.D."/>
        </authorList>
    </citation>
    <scope>NUCLEOTIDE SEQUENCE [LARGE SCALE GENOMIC DNA]</scope>
    <source>
        <strain evidence="3">cv. Khalas</strain>
    </source>
</reference>
<organism evidence="3 4">
    <name type="scientific">Phoenix dactylifera</name>
    <name type="common">Date palm</name>
    <dbReference type="NCBI Taxonomy" id="42345"/>
    <lineage>
        <taxon>Eukaryota</taxon>
        <taxon>Viridiplantae</taxon>
        <taxon>Streptophyta</taxon>
        <taxon>Embryophyta</taxon>
        <taxon>Tracheophyta</taxon>
        <taxon>Spermatophyta</taxon>
        <taxon>Magnoliopsida</taxon>
        <taxon>Liliopsida</taxon>
        <taxon>Arecaceae</taxon>
        <taxon>Coryphoideae</taxon>
        <taxon>Phoeniceae</taxon>
        <taxon>Phoenix</taxon>
    </lineage>
</organism>
<dbReference type="Pfam" id="PF25895">
    <property type="entry name" value="WHD_plant_disease"/>
    <property type="match status" value="1"/>
</dbReference>
<evidence type="ECO:0000313" key="3">
    <source>
        <dbReference type="Proteomes" id="UP000228380"/>
    </source>
</evidence>
<gene>
    <name evidence="4" type="primary">LOC103710361</name>
</gene>
<dbReference type="OrthoDB" id="626167at2759"/>
<dbReference type="Proteomes" id="UP000228380">
    <property type="component" value="Chromosome 5"/>
</dbReference>
<feature type="region of interest" description="Disordered" evidence="1">
    <location>
        <begin position="413"/>
        <end position="432"/>
    </location>
</feature>
<dbReference type="PANTHER" id="PTHR32472">
    <property type="entry name" value="DNA REPAIR PROTEIN RADA"/>
    <property type="match status" value="1"/>
</dbReference>
<evidence type="ECO:0000256" key="1">
    <source>
        <dbReference type="SAM" id="MobiDB-lite"/>
    </source>
</evidence>
<dbReference type="SUPFAM" id="SSF52200">
    <property type="entry name" value="Toll/Interleukin receptor TIR domain"/>
    <property type="match status" value="1"/>
</dbReference>
<feature type="region of interest" description="Disordered" evidence="1">
    <location>
        <begin position="443"/>
        <end position="466"/>
    </location>
</feature>
<dbReference type="SUPFAM" id="SSF52540">
    <property type="entry name" value="P-loop containing nucleoside triphosphate hydrolases"/>
    <property type="match status" value="1"/>
</dbReference>
<name>A0A8B7C980_PHODC</name>
<dbReference type="PANTHER" id="PTHR32472:SF11">
    <property type="entry name" value="DISEASE RESISTANCE PROTEIN (TIR-NBS CLASS)"/>
    <property type="match status" value="1"/>
</dbReference>
<accession>A0A8B7C980</accession>
<sequence length="1005" mass="113353">MELQQESSNLGVLSATNSRNLSSSSSAFVSASQSPFFSPRSPVHGSEPVRPDTANASNGVVINDHLGSSTVTRQPESLSNINFVASDVSPAPSFCTSSNFGTPGNVYNNPGLVSSFNGICNGSSSNYSQATSNGHFARREKQKRLGRIQPKCSFTQPSTSVCSASRLRSCDVYLGFHGQKPSLLRFANWLRAELEIQGISCFASDRARCRSSRSYDMVERIMNASTYGVVILTKKSFGNPYSIEELRNFLGRKNLVPIYFDLSAANCLARDIIEKRGELWEKNGGELWMLYGGLEREWREAVDGLSRVLDWQLEAYDGNWRECILQAVALLAMRLGRRSVVDRINRWRERVEKEELPFPRNEIFVGRKKELSELELILFGDVRGDGEREYFELKTRHRKRTLLIGRAENNCEDKNAKDQQSESSMKGKEPVLWKESEKEIEMQRLGSPHRQCRPLRGKIGGKHGRRKRSTKILYGKGIACVSGDSGIGKTELVLEYAYRFSQRYKMVLWVGGETRYIRQNYLALRTFLEVDLSIESHCPEKGRIRCFEEHEEEAIGRVRKELMQDIPFLVVIDNLENEKDWWDRKVVMDLLPRFGGETHFIITTRLPRVMNLEPMKLSYLSGVEAMSLMKGGMKDYPVVEIDALRAIEERIGRLTLGLGIVGAILSELPITPSRLLDTINRMPSADLAWGDREVLILRRHTVLIQLLDVCLSIFDHADGPRSLATRMVQVSGWFAPSAIPIPLLALAAHKVPEKRHGAPVWKKCLRALTCSSFTTSHIKRSEAEASSMLMRFGIARSSRKPDCVHFHELVKLYARKQGATQVAHAMFQAVSLRGSISQSSDHLWAACFLLFGFGTDPVVVEPRPSDLLFFIKRVVLPLAIHTFITFSRCNAALELLRLATDALEIAAESLVSRAEKWFDKSLCCIRPVQSDHTYLWQELALSRATVLETRAKLMLRGGQYDVGDDLVRKAIFIRTSICGEHHPDTVAARETLCKLRRLLTNIQVS</sequence>
<dbReference type="KEGG" id="pda:103710361"/>
<dbReference type="Gene3D" id="3.40.50.300">
    <property type="entry name" value="P-loop containing nucleotide triphosphate hydrolases"/>
    <property type="match status" value="1"/>
</dbReference>
<dbReference type="PROSITE" id="PS50104">
    <property type="entry name" value="TIR"/>
    <property type="match status" value="1"/>
</dbReference>
<dbReference type="InterPro" id="IPR058874">
    <property type="entry name" value="WHD_plant"/>
</dbReference>
<evidence type="ECO:0000313" key="4">
    <source>
        <dbReference type="RefSeq" id="XP_008794267.2"/>
    </source>
</evidence>